<evidence type="ECO:0000313" key="11">
    <source>
        <dbReference type="EMBL" id="MBB3204752.1"/>
    </source>
</evidence>
<proteinExistence type="inferred from homology"/>
<feature type="binding site" evidence="5 7">
    <location>
        <begin position="111"/>
        <end position="112"/>
    </location>
    <ligand>
        <name>FMN</name>
        <dbReference type="ChEBI" id="CHEBI:58210"/>
    </ligand>
</feature>
<keyword evidence="3 5" id="KW-0288">FMN</keyword>
<feature type="binding site" evidence="5 7">
    <location>
        <position position="140"/>
    </location>
    <ligand>
        <name>FMN</name>
        <dbReference type="ChEBI" id="CHEBI:58210"/>
    </ligand>
</feature>
<dbReference type="AlphaFoldDB" id="A0A7W5DW23"/>
<dbReference type="SUPFAM" id="SSF50475">
    <property type="entry name" value="FMN-binding split barrel"/>
    <property type="match status" value="1"/>
</dbReference>
<dbReference type="RefSeq" id="WP_184301328.1">
    <property type="nucleotide sequence ID" value="NZ_JACHXU010000002.1"/>
</dbReference>
<comment type="catalytic activity">
    <reaction evidence="5">
        <text>pyridoxamine 5'-phosphate + O2 + H2O = pyridoxal 5'-phosphate + H2O2 + NH4(+)</text>
        <dbReference type="Rhea" id="RHEA:15817"/>
        <dbReference type="ChEBI" id="CHEBI:15377"/>
        <dbReference type="ChEBI" id="CHEBI:15379"/>
        <dbReference type="ChEBI" id="CHEBI:16240"/>
        <dbReference type="ChEBI" id="CHEBI:28938"/>
        <dbReference type="ChEBI" id="CHEBI:58451"/>
        <dbReference type="ChEBI" id="CHEBI:597326"/>
        <dbReference type="EC" id="1.4.3.5"/>
    </reaction>
</comment>
<dbReference type="InterPro" id="IPR000659">
    <property type="entry name" value="Pyridox_Oxase"/>
</dbReference>
<comment type="caution">
    <text evidence="11">The sequence shown here is derived from an EMBL/GenBank/DDBJ whole genome shotgun (WGS) entry which is preliminary data.</text>
</comment>
<evidence type="ECO:0000259" key="10">
    <source>
        <dbReference type="Pfam" id="PF10590"/>
    </source>
</evidence>
<evidence type="ECO:0000256" key="4">
    <source>
        <dbReference type="ARBA" id="ARBA00023002"/>
    </source>
</evidence>
<feature type="binding site" evidence="5 7">
    <location>
        <position position="231"/>
    </location>
    <ligand>
        <name>FMN</name>
        <dbReference type="ChEBI" id="CHEBI:58210"/>
    </ligand>
</feature>
<comment type="catalytic activity">
    <reaction evidence="5">
        <text>pyridoxine 5'-phosphate + O2 = pyridoxal 5'-phosphate + H2O2</text>
        <dbReference type="Rhea" id="RHEA:15149"/>
        <dbReference type="ChEBI" id="CHEBI:15379"/>
        <dbReference type="ChEBI" id="CHEBI:16240"/>
        <dbReference type="ChEBI" id="CHEBI:58589"/>
        <dbReference type="ChEBI" id="CHEBI:597326"/>
        <dbReference type="EC" id="1.4.3.5"/>
    </reaction>
</comment>
<dbReference type="InterPro" id="IPR019576">
    <property type="entry name" value="Pyridoxamine_oxidase_dimer_C"/>
</dbReference>
<evidence type="ECO:0000256" key="3">
    <source>
        <dbReference type="ARBA" id="ARBA00022643"/>
    </source>
</evidence>
<dbReference type="Proteomes" id="UP000536179">
    <property type="component" value="Unassembled WGS sequence"/>
</dbReference>
<feature type="region of interest" description="Disordered" evidence="8">
    <location>
        <begin position="1"/>
        <end position="20"/>
    </location>
</feature>
<evidence type="ECO:0000313" key="12">
    <source>
        <dbReference type="Proteomes" id="UP000536179"/>
    </source>
</evidence>
<dbReference type="Pfam" id="PF10590">
    <property type="entry name" value="PNP_phzG_C"/>
    <property type="match status" value="1"/>
</dbReference>
<feature type="domain" description="Pyridoxine 5'-phosphate oxidase dimerisation C-terminal" evidence="10">
    <location>
        <begin position="208"/>
        <end position="253"/>
    </location>
</feature>
<dbReference type="InterPro" id="IPR012349">
    <property type="entry name" value="Split_barrel_FMN-bd"/>
</dbReference>
<reference evidence="11 12" key="1">
    <citation type="submission" date="2020-08" db="EMBL/GenBank/DDBJ databases">
        <title>Genomic Encyclopedia of Type Strains, Phase III (KMG-III): the genomes of soil and plant-associated and newly described type strains.</title>
        <authorList>
            <person name="Whitman W."/>
        </authorList>
    </citation>
    <scope>NUCLEOTIDE SEQUENCE [LARGE SCALE GENOMIC DNA]</scope>
    <source>
        <strain evidence="11 12">CECT 8075</strain>
    </source>
</reference>
<protein>
    <recommendedName>
        <fullName evidence="5">Pyridoxine/pyridoxamine 5'-phosphate oxidase</fullName>
        <ecNumber evidence="5">1.4.3.5</ecNumber>
    </recommendedName>
    <alternativeName>
        <fullName evidence="5">PNP/PMP oxidase</fullName>
        <shortName evidence="5">PNPOx</shortName>
    </alternativeName>
    <alternativeName>
        <fullName evidence="5">Pyridoxal 5'-phosphate synthase</fullName>
    </alternativeName>
</protein>
<dbReference type="EC" id="1.4.3.5" evidence="5"/>
<feature type="binding site" evidence="5 7">
    <location>
        <position position="221"/>
    </location>
    <ligand>
        <name>FMN</name>
        <dbReference type="ChEBI" id="CHEBI:58210"/>
    </ligand>
</feature>
<dbReference type="PANTHER" id="PTHR10851">
    <property type="entry name" value="PYRIDOXINE-5-PHOSPHATE OXIDASE"/>
    <property type="match status" value="1"/>
</dbReference>
<dbReference type="PANTHER" id="PTHR10851:SF0">
    <property type="entry name" value="PYRIDOXINE-5'-PHOSPHATE OXIDASE"/>
    <property type="match status" value="1"/>
</dbReference>
<evidence type="ECO:0000256" key="5">
    <source>
        <dbReference type="HAMAP-Rule" id="MF_01629"/>
    </source>
</evidence>
<feature type="compositionally biased region" description="Acidic residues" evidence="8">
    <location>
        <begin position="58"/>
        <end position="67"/>
    </location>
</feature>
<feature type="binding site" evidence="5 6">
    <location>
        <position position="101"/>
    </location>
    <ligand>
        <name>substrate</name>
    </ligand>
</feature>
<dbReference type="InterPro" id="IPR011576">
    <property type="entry name" value="Pyridox_Oxase_N"/>
</dbReference>
<accession>A0A7W5DW23</accession>
<keyword evidence="5" id="KW-0664">Pyridoxine biosynthesis</keyword>
<gene>
    <name evidence="5" type="primary">pdxH</name>
    <name evidence="11" type="ORF">FHS27_000519</name>
</gene>
<dbReference type="HAMAP" id="MF_01629">
    <property type="entry name" value="PdxH"/>
    <property type="match status" value="1"/>
</dbReference>
<feature type="binding site" evidence="5 7">
    <location>
        <begin position="175"/>
        <end position="176"/>
    </location>
    <ligand>
        <name>FMN</name>
        <dbReference type="ChEBI" id="CHEBI:58210"/>
    </ligand>
</feature>
<feature type="binding site" evidence="6">
    <location>
        <begin position="24"/>
        <end position="27"/>
    </location>
    <ligand>
        <name>substrate</name>
    </ligand>
</feature>
<comment type="pathway">
    <text evidence="5">Cofactor metabolism; pyridoxal 5'-phosphate salvage; pyridoxal 5'-phosphate from pyridoxamine 5'-phosphate: step 1/1.</text>
</comment>
<feature type="binding site" evidence="5 6">
    <location>
        <position position="158"/>
    </location>
    <ligand>
        <name>substrate</name>
    </ligand>
</feature>
<evidence type="ECO:0000256" key="2">
    <source>
        <dbReference type="ARBA" id="ARBA00022630"/>
    </source>
</evidence>
<comment type="pathway">
    <text evidence="5">Cofactor metabolism; pyridoxal 5'-phosphate salvage; pyridoxal 5'-phosphate from pyridoxine 5'-phosphate: step 1/1.</text>
</comment>
<dbReference type="PROSITE" id="PS01064">
    <property type="entry name" value="PYRIDOX_OXIDASE"/>
    <property type="match status" value="1"/>
</dbReference>
<dbReference type="Pfam" id="PF01243">
    <property type="entry name" value="PNPOx_N"/>
    <property type="match status" value="1"/>
</dbReference>
<dbReference type="UniPathway" id="UPA01068">
    <property type="reaction ID" value="UER00304"/>
</dbReference>
<feature type="binding site" evidence="5 6">
    <location>
        <position position="166"/>
    </location>
    <ligand>
        <name>substrate</name>
    </ligand>
</feature>
<name>A0A7W5DW23_9BACT</name>
<comment type="subunit">
    <text evidence="5">Homodimer.</text>
</comment>
<keyword evidence="4 5" id="KW-0560">Oxidoreductase</keyword>
<dbReference type="PIRSF" id="PIRSF000190">
    <property type="entry name" value="Pyd_amn-ph_oxd"/>
    <property type="match status" value="1"/>
</dbReference>
<comment type="similarity">
    <text evidence="1 5">Belongs to the pyridoxamine 5'-phosphate oxidase family.</text>
</comment>
<sequence length="253" mass="28571">MNAKPGDNTPAGRNAPVGRIDQMRKSYTLGGLLENDVDADPMVQFHHWFNEAAGHEADQDDAVEDDDASKSGIPPWFEPNAMTLSTSTPEGRVSSRVVLLKGVEQAQFVFFTNYDSVKSQQITANPMVSLCFFWPHLQRQVMIAGRAERISRDRSEKYFHSRPRESQLGAHASTQSAVIESRAVLENRIKELADRYPGDTVIPLPDNWGGLAVEPTEMEFWQGRDSRLHDRIVYRRELDQPPGTPWKIVRLSP</sequence>
<dbReference type="GO" id="GO:0010181">
    <property type="term" value="F:FMN binding"/>
    <property type="evidence" value="ECO:0007669"/>
    <property type="project" value="UniProtKB-UniRule"/>
</dbReference>
<evidence type="ECO:0000256" key="7">
    <source>
        <dbReference type="PIRSR" id="PIRSR000190-2"/>
    </source>
</evidence>
<feature type="binding site" evidence="5 7">
    <location>
        <begin position="96"/>
        <end position="101"/>
    </location>
    <ligand>
        <name>FMN</name>
        <dbReference type="ChEBI" id="CHEBI:58210"/>
    </ligand>
</feature>
<dbReference type="NCBIfam" id="TIGR00558">
    <property type="entry name" value="pdxH"/>
    <property type="match status" value="1"/>
</dbReference>
<feature type="region of interest" description="Disordered" evidence="8">
    <location>
        <begin position="56"/>
        <end position="88"/>
    </location>
</feature>
<feature type="domain" description="Pyridoxamine 5'-phosphate oxidase N-terminal" evidence="9">
    <location>
        <begin position="78"/>
        <end position="193"/>
    </location>
</feature>
<comment type="cofactor">
    <cofactor evidence="5 7">
        <name>FMN</name>
        <dbReference type="ChEBI" id="CHEBI:58210"/>
    </cofactor>
    <text evidence="5 7">Binds 1 FMN per subunit.</text>
</comment>
<evidence type="ECO:0000256" key="6">
    <source>
        <dbReference type="PIRSR" id="PIRSR000190-1"/>
    </source>
</evidence>
<organism evidence="11 12">
    <name type="scientific">Aporhodopirellula rubra</name>
    <dbReference type="NCBI Taxonomy" id="980271"/>
    <lineage>
        <taxon>Bacteria</taxon>
        <taxon>Pseudomonadati</taxon>
        <taxon>Planctomycetota</taxon>
        <taxon>Planctomycetia</taxon>
        <taxon>Pirellulales</taxon>
        <taxon>Pirellulaceae</taxon>
        <taxon>Aporhodopirellula</taxon>
    </lineage>
</organism>
<feature type="binding site" evidence="5 7">
    <location>
        <position position="118"/>
    </location>
    <ligand>
        <name>FMN</name>
        <dbReference type="ChEBI" id="CHEBI:58210"/>
    </ligand>
</feature>
<dbReference type="Gene3D" id="2.30.110.10">
    <property type="entry name" value="Electron Transport, Fmn-binding Protein, Chain A"/>
    <property type="match status" value="1"/>
</dbReference>
<evidence type="ECO:0000256" key="8">
    <source>
        <dbReference type="SAM" id="MobiDB-lite"/>
    </source>
</evidence>
<dbReference type="GO" id="GO:0008615">
    <property type="term" value="P:pyridoxine biosynthetic process"/>
    <property type="evidence" value="ECO:0007669"/>
    <property type="project" value="UniProtKB-UniRule"/>
</dbReference>
<feature type="binding site" evidence="5 6">
    <location>
        <position position="162"/>
    </location>
    <ligand>
        <name>substrate</name>
    </ligand>
</feature>
<dbReference type="NCBIfam" id="NF004231">
    <property type="entry name" value="PRK05679.1"/>
    <property type="match status" value="1"/>
</dbReference>
<feature type="binding site" evidence="5 6">
    <location>
        <begin position="227"/>
        <end position="229"/>
    </location>
    <ligand>
        <name>substrate</name>
    </ligand>
</feature>
<dbReference type="InterPro" id="IPR019740">
    <property type="entry name" value="Pyridox_Oxase_CS"/>
</dbReference>
<comment type="caution">
    <text evidence="5">Lacks conserved residue(s) required for the propagation of feature annotation.</text>
</comment>
<keyword evidence="12" id="KW-1185">Reference proteome</keyword>
<evidence type="ECO:0000259" key="9">
    <source>
        <dbReference type="Pfam" id="PF01243"/>
    </source>
</evidence>
<dbReference type="EMBL" id="JACHXU010000002">
    <property type="protein sequence ID" value="MBB3204752.1"/>
    <property type="molecule type" value="Genomic_DNA"/>
</dbReference>
<evidence type="ECO:0000256" key="1">
    <source>
        <dbReference type="ARBA" id="ARBA00007301"/>
    </source>
</evidence>
<keyword evidence="2 5" id="KW-0285">Flavoprotein</keyword>
<comment type="function">
    <text evidence="5">Catalyzes the oxidation of either pyridoxine 5'-phosphate (PNP) or pyridoxamine 5'-phosphate (PMP) into pyridoxal 5'-phosphate (PLP).</text>
</comment>
<dbReference type="GO" id="GO:0004733">
    <property type="term" value="F:pyridoxamine phosphate oxidase activity"/>
    <property type="evidence" value="ECO:0007669"/>
    <property type="project" value="UniProtKB-UniRule"/>
</dbReference>